<dbReference type="CDD" id="cd21157">
    <property type="entry name" value="PUA_G5K"/>
    <property type="match status" value="1"/>
</dbReference>
<keyword evidence="3" id="KW-0641">Proline biosynthesis</keyword>
<protein>
    <submittedName>
        <fullName evidence="10">Glutamate 5-kinase</fullName>
    </submittedName>
</protein>
<feature type="region of interest" description="Disordered" evidence="8">
    <location>
        <begin position="533"/>
        <end position="554"/>
    </location>
</feature>
<dbReference type="InterPro" id="IPR005715">
    <property type="entry name" value="Glu_5kinase/COase_Synthase"/>
</dbReference>
<evidence type="ECO:0000256" key="6">
    <source>
        <dbReference type="ARBA" id="ARBA00022777"/>
    </source>
</evidence>
<evidence type="ECO:0000313" key="10">
    <source>
        <dbReference type="EMBL" id="PRW56404.1"/>
    </source>
</evidence>
<sequence>MSFRRSASQFFSPNHHPTVVIKVGTSSLIRAEQGSLNLSSLASIVETARDLKALGFNVIIVSSGAVGVGCQRLRLCTRPDNLAQKQALAAVGQVHLMRYYDDLFSALDLKCAQVLLTLDNLANRSQYINAKNTFEELLRLGAIPIVNENDTVAVQELRIGDNDTLSAQVATLVQADWLFLLTDVPNLFTANPNTDPDAQPIYEVTDLSKLNVDTSTKGTQWGTGGMATKLTAARIATAAGCRMVICSAVDPANIPKIIVGERIGTVFHPNIQPLKGRKRWILSVPVRGEVWLDIGAQVAVQDRKKSLFSAGIIKVDGEFEAQDAVRLCDEHGSEFARALINYSSHEVDKVKGMSSKEFAAGLGYMGQEEVCHRANICLLLTPHDDSDLDHLSEPHSPYDGPSRTPTPPAGLAGQHAAAIAAAVAEVEAARAAGHAAGVRFQLPPRPPHHAGSSGSLGGANGNSGHAQQGQQEQQEQQQQQQQQQDSATDEIRARLAVLRTRGGGQEAAASQGRKEEEDWTAQLVAAVAAEQLQAAAGQAAVSGEDVDENGWLPK</sequence>
<dbReference type="EMBL" id="LHPG02000008">
    <property type="protein sequence ID" value="PRW56404.1"/>
    <property type="molecule type" value="Genomic_DNA"/>
</dbReference>
<name>A0A2P6TQR7_CHLSO</name>
<dbReference type="Pfam" id="PF01472">
    <property type="entry name" value="PUA"/>
    <property type="match status" value="1"/>
</dbReference>
<dbReference type="InterPro" id="IPR002478">
    <property type="entry name" value="PUA"/>
</dbReference>
<dbReference type="InterPro" id="IPR036974">
    <property type="entry name" value="PUA_sf"/>
</dbReference>
<evidence type="ECO:0000256" key="5">
    <source>
        <dbReference type="ARBA" id="ARBA00022741"/>
    </source>
</evidence>
<dbReference type="InterPro" id="IPR041739">
    <property type="entry name" value="G5K_ProB"/>
</dbReference>
<evidence type="ECO:0000256" key="1">
    <source>
        <dbReference type="ARBA" id="ARBA00022490"/>
    </source>
</evidence>
<dbReference type="Pfam" id="PF00696">
    <property type="entry name" value="AA_kinase"/>
    <property type="match status" value="1"/>
</dbReference>
<dbReference type="GO" id="GO:0003723">
    <property type="term" value="F:RNA binding"/>
    <property type="evidence" value="ECO:0007669"/>
    <property type="project" value="InterPro"/>
</dbReference>
<dbReference type="Gene3D" id="2.30.130.10">
    <property type="entry name" value="PUA domain"/>
    <property type="match status" value="1"/>
</dbReference>
<dbReference type="SUPFAM" id="SSF88697">
    <property type="entry name" value="PUA domain-like"/>
    <property type="match status" value="1"/>
</dbReference>
<evidence type="ECO:0000256" key="4">
    <source>
        <dbReference type="ARBA" id="ARBA00022679"/>
    </source>
</evidence>
<dbReference type="GO" id="GO:0005524">
    <property type="term" value="F:ATP binding"/>
    <property type="evidence" value="ECO:0007669"/>
    <property type="project" value="UniProtKB-KW"/>
</dbReference>
<reference evidence="10 11" key="1">
    <citation type="journal article" date="2018" name="Plant J.">
        <title>Genome sequences of Chlorella sorokiniana UTEX 1602 and Micractinium conductrix SAG 241.80: implications to maltose excretion by a green alga.</title>
        <authorList>
            <person name="Arriola M.B."/>
            <person name="Velmurugan N."/>
            <person name="Zhang Y."/>
            <person name="Plunkett M.H."/>
            <person name="Hondzo H."/>
            <person name="Barney B.M."/>
        </authorList>
    </citation>
    <scope>NUCLEOTIDE SEQUENCE [LARGE SCALE GENOMIC DNA]</scope>
    <source>
        <strain evidence="11">UTEX 1602</strain>
    </source>
</reference>
<dbReference type="OrthoDB" id="409889at2759"/>
<dbReference type="HAMAP" id="MF_00456">
    <property type="entry name" value="ProB"/>
    <property type="match status" value="1"/>
</dbReference>
<dbReference type="SUPFAM" id="SSF53633">
    <property type="entry name" value="Carbamate kinase-like"/>
    <property type="match status" value="1"/>
</dbReference>
<evidence type="ECO:0000256" key="2">
    <source>
        <dbReference type="ARBA" id="ARBA00022605"/>
    </source>
</evidence>
<dbReference type="GO" id="GO:0009084">
    <property type="term" value="P:glutamine family amino acid biosynthetic process"/>
    <property type="evidence" value="ECO:0007669"/>
    <property type="project" value="UniProtKB-ARBA"/>
</dbReference>
<comment type="caution">
    <text evidence="10">The sequence shown here is derived from an EMBL/GenBank/DDBJ whole genome shotgun (WGS) entry which is preliminary data.</text>
</comment>
<dbReference type="SMART" id="SM00359">
    <property type="entry name" value="PUA"/>
    <property type="match status" value="1"/>
</dbReference>
<dbReference type="GO" id="GO:0004349">
    <property type="term" value="F:glutamate 5-kinase activity"/>
    <property type="evidence" value="ECO:0007669"/>
    <property type="project" value="InterPro"/>
</dbReference>
<feature type="region of interest" description="Disordered" evidence="8">
    <location>
        <begin position="499"/>
        <end position="518"/>
    </location>
</feature>
<feature type="domain" description="PUA" evidence="9">
    <location>
        <begin position="288"/>
        <end position="371"/>
    </location>
</feature>
<dbReference type="NCBIfam" id="TIGR01027">
    <property type="entry name" value="proB"/>
    <property type="match status" value="1"/>
</dbReference>
<keyword evidence="6" id="KW-0418">Kinase</keyword>
<dbReference type="InterPro" id="IPR036393">
    <property type="entry name" value="AceGlu_kinase-like_sf"/>
</dbReference>
<gene>
    <name evidence="10" type="ORF">C2E21_4687</name>
</gene>
<dbReference type="InterPro" id="IPR019797">
    <property type="entry name" value="Glutamate_5-kinase_CS"/>
</dbReference>
<organism evidence="10 11">
    <name type="scientific">Chlorella sorokiniana</name>
    <name type="common">Freshwater green alga</name>
    <dbReference type="NCBI Taxonomy" id="3076"/>
    <lineage>
        <taxon>Eukaryota</taxon>
        <taxon>Viridiplantae</taxon>
        <taxon>Chlorophyta</taxon>
        <taxon>core chlorophytes</taxon>
        <taxon>Trebouxiophyceae</taxon>
        <taxon>Chlorellales</taxon>
        <taxon>Chlorellaceae</taxon>
        <taxon>Chlorella clade</taxon>
        <taxon>Chlorella</taxon>
    </lineage>
</organism>
<keyword evidence="2" id="KW-0028">Amino-acid biosynthesis</keyword>
<evidence type="ECO:0000256" key="7">
    <source>
        <dbReference type="ARBA" id="ARBA00022840"/>
    </source>
</evidence>
<dbReference type="FunFam" id="3.40.1160.10:FF:000018">
    <property type="entry name" value="Glutamate 5-kinase"/>
    <property type="match status" value="1"/>
</dbReference>
<feature type="region of interest" description="Disordered" evidence="8">
    <location>
        <begin position="439"/>
        <end position="488"/>
    </location>
</feature>
<dbReference type="PANTHER" id="PTHR43654">
    <property type="entry name" value="GLUTAMATE 5-KINASE"/>
    <property type="match status" value="1"/>
</dbReference>
<dbReference type="STRING" id="3076.A0A2P6TQR7"/>
<dbReference type="PANTHER" id="PTHR43654:SF3">
    <property type="entry name" value="GLUTAMATE 5-KINASE"/>
    <property type="match status" value="1"/>
</dbReference>
<keyword evidence="5" id="KW-0547">Nucleotide-binding</keyword>
<evidence type="ECO:0000313" key="11">
    <source>
        <dbReference type="Proteomes" id="UP000239899"/>
    </source>
</evidence>
<dbReference type="Gene3D" id="3.40.1160.10">
    <property type="entry name" value="Acetylglutamate kinase-like"/>
    <property type="match status" value="1"/>
</dbReference>
<keyword evidence="1" id="KW-0963">Cytoplasm</keyword>
<accession>A0A2P6TQR7</accession>
<dbReference type="PRINTS" id="PR00474">
    <property type="entry name" value="GLU5KINASE"/>
</dbReference>
<dbReference type="InterPro" id="IPR015947">
    <property type="entry name" value="PUA-like_sf"/>
</dbReference>
<dbReference type="CDD" id="cd04242">
    <property type="entry name" value="AAK_G5K_ProB"/>
    <property type="match status" value="1"/>
</dbReference>
<evidence type="ECO:0000259" key="9">
    <source>
        <dbReference type="SMART" id="SM00359"/>
    </source>
</evidence>
<dbReference type="InterPro" id="IPR001057">
    <property type="entry name" value="Glu/AcGlu_kinase"/>
</dbReference>
<dbReference type="PROSITE" id="PS00902">
    <property type="entry name" value="GLUTAMATE_5_KINASE"/>
    <property type="match status" value="1"/>
</dbReference>
<dbReference type="PROSITE" id="PS50890">
    <property type="entry name" value="PUA"/>
    <property type="match status" value="1"/>
</dbReference>
<keyword evidence="7" id="KW-0067">ATP-binding</keyword>
<dbReference type="GO" id="GO:0005829">
    <property type="term" value="C:cytosol"/>
    <property type="evidence" value="ECO:0007669"/>
    <property type="project" value="TreeGrafter"/>
</dbReference>
<feature type="region of interest" description="Disordered" evidence="8">
    <location>
        <begin position="388"/>
        <end position="413"/>
    </location>
</feature>
<keyword evidence="4" id="KW-0808">Transferase</keyword>
<dbReference type="InterPro" id="IPR001048">
    <property type="entry name" value="Asp/Glu/Uridylate_kinase"/>
</dbReference>
<dbReference type="AlphaFoldDB" id="A0A2P6TQR7"/>
<feature type="compositionally biased region" description="Low complexity" evidence="8">
    <location>
        <begin position="462"/>
        <end position="484"/>
    </location>
</feature>
<keyword evidence="11" id="KW-1185">Reference proteome</keyword>
<evidence type="ECO:0000256" key="8">
    <source>
        <dbReference type="SAM" id="MobiDB-lite"/>
    </source>
</evidence>
<proteinExistence type="inferred from homology"/>
<evidence type="ECO:0000256" key="3">
    <source>
        <dbReference type="ARBA" id="ARBA00022650"/>
    </source>
</evidence>
<dbReference type="Proteomes" id="UP000239899">
    <property type="component" value="Unassembled WGS sequence"/>
</dbReference>